<evidence type="ECO:0000259" key="1">
    <source>
        <dbReference type="Pfam" id="PF13581"/>
    </source>
</evidence>
<accession>M9R5H2</accession>
<proteinExistence type="predicted"/>
<dbReference type="Gene3D" id="3.30.565.10">
    <property type="entry name" value="Histidine kinase-like ATPase, C-terminal domain"/>
    <property type="match status" value="1"/>
</dbReference>
<gene>
    <name evidence="2" type="ORF">OAN307_c13300</name>
</gene>
<sequence>MISQSFYMRNHLDDVDRMVISLKSVVEGNLDQMAKFKFEICMSEALKNIVKHARTPHKDAPIEVTLSETNSTLVVEVFDPIDADVFDLRVHARELGKVDLMAESGRGLGLIIQCADLVNYSLSGDRHCLELQFLKQRI</sequence>
<dbReference type="AlphaFoldDB" id="M9R5H2"/>
<dbReference type="InterPro" id="IPR036890">
    <property type="entry name" value="HATPase_C_sf"/>
</dbReference>
<name>M9R5H2_9RHOB</name>
<keyword evidence="3" id="KW-1185">Reference proteome</keyword>
<dbReference type="HOGENOM" id="CLU_1925434_0_0_5"/>
<dbReference type="EMBL" id="CP003740">
    <property type="protein sequence ID" value="AGI67018.1"/>
    <property type="molecule type" value="Genomic_DNA"/>
</dbReference>
<dbReference type="SUPFAM" id="SSF55874">
    <property type="entry name" value="ATPase domain of HSP90 chaperone/DNA topoisomerase II/histidine kinase"/>
    <property type="match status" value="1"/>
</dbReference>
<dbReference type="STRING" id="391626.OAN307_c13300"/>
<reference evidence="2 3" key="1">
    <citation type="journal article" date="2013" name="PLoS ONE">
        <title>Poles Apart: Arctic and Antarctic Octadecabacter strains Share High Genome Plasticity and a New Type of Xanthorhodopsin.</title>
        <authorList>
            <person name="Vollmers J."/>
            <person name="Voget S."/>
            <person name="Dietrich S."/>
            <person name="Gollnow K."/>
            <person name="Smits M."/>
            <person name="Meyer K."/>
            <person name="Brinkhoff T."/>
            <person name="Simon M."/>
            <person name="Daniel R."/>
        </authorList>
    </citation>
    <scope>NUCLEOTIDE SEQUENCE [LARGE SCALE GENOMIC DNA]</scope>
    <source>
        <strain evidence="2 3">307</strain>
    </source>
</reference>
<organism evidence="2 3">
    <name type="scientific">Octadecabacter antarcticus 307</name>
    <dbReference type="NCBI Taxonomy" id="391626"/>
    <lineage>
        <taxon>Bacteria</taxon>
        <taxon>Pseudomonadati</taxon>
        <taxon>Pseudomonadota</taxon>
        <taxon>Alphaproteobacteria</taxon>
        <taxon>Rhodobacterales</taxon>
        <taxon>Roseobacteraceae</taxon>
        <taxon>Octadecabacter</taxon>
    </lineage>
</organism>
<dbReference type="Proteomes" id="UP000005307">
    <property type="component" value="Chromosome"/>
</dbReference>
<feature type="domain" description="Histidine kinase/HSP90-like ATPase" evidence="1">
    <location>
        <begin position="21"/>
        <end position="132"/>
    </location>
</feature>
<dbReference type="KEGG" id="oat:OAN307_c13300"/>
<protein>
    <recommendedName>
        <fullName evidence="1">Histidine kinase/HSP90-like ATPase domain-containing protein</fullName>
    </recommendedName>
</protein>
<dbReference type="RefSeq" id="WP_015499058.1">
    <property type="nucleotide sequence ID" value="NC_020911.1"/>
</dbReference>
<dbReference type="eggNOG" id="COG2172">
    <property type="taxonomic scope" value="Bacteria"/>
</dbReference>
<dbReference type="Pfam" id="PF13581">
    <property type="entry name" value="HATPase_c_2"/>
    <property type="match status" value="1"/>
</dbReference>
<dbReference type="InterPro" id="IPR003594">
    <property type="entry name" value="HATPase_dom"/>
</dbReference>
<dbReference type="CDD" id="cd16936">
    <property type="entry name" value="HATPase_RsbW-like"/>
    <property type="match status" value="1"/>
</dbReference>
<evidence type="ECO:0000313" key="2">
    <source>
        <dbReference type="EMBL" id="AGI67018.1"/>
    </source>
</evidence>
<evidence type="ECO:0000313" key="3">
    <source>
        <dbReference type="Proteomes" id="UP000005307"/>
    </source>
</evidence>